<feature type="repeat" description="ANK" evidence="3">
    <location>
        <begin position="1554"/>
        <end position="1586"/>
    </location>
</feature>
<dbReference type="InterPro" id="IPR011009">
    <property type="entry name" value="Kinase-like_dom_sf"/>
</dbReference>
<dbReference type="Gene3D" id="3.30.200.20">
    <property type="entry name" value="Phosphorylase Kinase, domain 1"/>
    <property type="match status" value="1"/>
</dbReference>
<dbReference type="CDD" id="cd00180">
    <property type="entry name" value="PKc"/>
    <property type="match status" value="1"/>
</dbReference>
<evidence type="ECO:0000259" key="5">
    <source>
        <dbReference type="PROSITE" id="PS50011"/>
    </source>
</evidence>
<evidence type="ECO:0000313" key="6">
    <source>
        <dbReference type="EMBL" id="KAJ6260422.1"/>
    </source>
</evidence>
<feature type="repeat" description="ANK" evidence="3">
    <location>
        <begin position="1390"/>
        <end position="1412"/>
    </location>
</feature>
<dbReference type="EMBL" id="JAQGDS010000005">
    <property type="protein sequence ID" value="KAJ6260422.1"/>
    <property type="molecule type" value="Genomic_DNA"/>
</dbReference>
<name>A0AAD6NJF5_DREDA</name>
<dbReference type="InterPro" id="IPR002110">
    <property type="entry name" value="Ankyrin_rpt"/>
</dbReference>
<dbReference type="PROSITE" id="PS50011">
    <property type="entry name" value="PROTEIN_KINASE_DOM"/>
    <property type="match status" value="1"/>
</dbReference>
<feature type="repeat" description="ANK" evidence="3">
    <location>
        <begin position="890"/>
        <end position="922"/>
    </location>
</feature>
<feature type="repeat" description="ANK" evidence="3">
    <location>
        <begin position="854"/>
        <end position="880"/>
    </location>
</feature>
<feature type="repeat" description="ANK" evidence="3">
    <location>
        <begin position="690"/>
        <end position="722"/>
    </location>
</feature>
<feature type="repeat" description="ANK" evidence="3">
    <location>
        <begin position="758"/>
        <end position="790"/>
    </location>
</feature>
<dbReference type="PANTHER" id="PTHR24198">
    <property type="entry name" value="ANKYRIN REPEAT AND PROTEIN KINASE DOMAIN-CONTAINING PROTEIN"/>
    <property type="match status" value="1"/>
</dbReference>
<evidence type="ECO:0000256" key="4">
    <source>
        <dbReference type="SAM" id="MobiDB-lite"/>
    </source>
</evidence>
<feature type="compositionally biased region" description="Acidic residues" evidence="4">
    <location>
        <begin position="470"/>
        <end position="488"/>
    </location>
</feature>
<feature type="domain" description="Protein kinase" evidence="5">
    <location>
        <begin position="146"/>
        <end position="455"/>
    </location>
</feature>
<dbReference type="SUPFAM" id="SSF48403">
    <property type="entry name" value="Ankyrin repeat"/>
    <property type="match status" value="3"/>
</dbReference>
<evidence type="ECO:0000256" key="3">
    <source>
        <dbReference type="PROSITE-ProRule" id="PRU00023"/>
    </source>
</evidence>
<dbReference type="InterPro" id="IPR008271">
    <property type="entry name" value="Ser/Thr_kinase_AS"/>
</dbReference>
<organism evidence="6 7">
    <name type="scientific">Drechslerella dactyloides</name>
    <name type="common">Nematode-trapping fungus</name>
    <name type="synonym">Arthrobotrys dactyloides</name>
    <dbReference type="NCBI Taxonomy" id="74499"/>
    <lineage>
        <taxon>Eukaryota</taxon>
        <taxon>Fungi</taxon>
        <taxon>Dikarya</taxon>
        <taxon>Ascomycota</taxon>
        <taxon>Pezizomycotina</taxon>
        <taxon>Orbiliomycetes</taxon>
        <taxon>Orbiliales</taxon>
        <taxon>Orbiliaceae</taxon>
        <taxon>Drechslerella</taxon>
    </lineage>
</organism>
<dbReference type="GO" id="GO:0005524">
    <property type="term" value="F:ATP binding"/>
    <property type="evidence" value="ECO:0007669"/>
    <property type="project" value="InterPro"/>
</dbReference>
<protein>
    <submittedName>
        <fullName evidence="6">Ankyrin-1</fullName>
    </submittedName>
</protein>
<sequence>MATFDILASSHGKSLDDFFVLSPGGDTTSQDGSIDAPLRACLLELEIQQIASLLEPINSRWARVPRLYTVLRLIDQLPLLDSIFLAQGLSDFWLPFSLSSLPDGIPLAVRSAFVRTQPLVLTKAVDLEKGERGRHRNFGPDEPLPFKSKGPLGAGGFGAVDKVVSTVSGREYARKRLPRGVVAKGSGGAGPKAKEHMKAFRAELEVLKRLRHRHVVEYVGSYTDTQHLGIIMAPVADGNLAWFLDAITADDKNAKNSTSSLTSSIEFTSPAEKRALLRSFFGCLASALDYLHSSQIRHKDIKPQNILVMAGTGVLLTDFGLSLDWGDLSRSTTKGVPAALTPRYAAPEVAEHEPRGTSADIWSLGCVFLEMVTVLKGETLEAMKTFYESHGSESVFYRVNELATEQWMKTLGGKGGTRADDAPLTWIGSMMERERKNRVTSAALLERIAAKDPQTGQASRFCGTCCMPEGESDDEEYEDEYEEEDSQDEAINTPAASIDIDAELRILQQAAGSLTRDSVSSPKWREAADKALSRLENDPSLPLAAASELFHELATLLRDASWCMVSGEITGSAARSQAMAKEMLELLERAAMLRLSPEQKTEAGKEELTRCIKYMSALLKDERSIGRLREARERLLGDDHGADERDISSESVVVPTPEAFPLHAAAQRDDLAALTQLLATGIDVNLQDDDSETPLHHAARAGSESCAIKLLSSGAKASAEDKDRCSPLHLASQQGNRIILRELVRHPTARLNAKTSKKEHTPLHLAVIADNVDAADLLLGAGVNSGATDAEGRFPASYVGSGEMVNLLLRHGVNFSVRDIHERTALHWAVRENRDGVIPALLDAGLKASDTGFNGETALHMAVAAHGHDLVKLLLSRDVSAIDSPMRRVPDTTPLHVATTEGDDKMVQLLLDHGAEARFSESPPLNIAVANGRLDIVKLFHARGQDLNIRSRDSDKLPLDVAASKRDLAMGRYLVENGAQFSLKDSPNSTVRRPYYYGYHNALLTAIGEGDEELTGLLLDSLGDDAKPGSGAKKIRSKSPAFTAEGNFRVIPLYSSIFDQNHAITRMLLDRGADPDGPNRVPLIAAAIKDDVDAARLLFEHGVDVHKRDTNNKAPIHHAAADASVAMVELFVAHGADVNQLSSSDDRFPTNAAYYALTEKKPEILEFLIHQAGAQVYKNMLSRAASKELGGMMATLLSRPDQHVPAPPTPEELGKLLIEATRSDSNEAVDALLKAGAPVVGPDIREAVLSVINHGNEIQTALLIEAGADFYSPEKNSWGQSSSPEERALCEKNTGVLKLLLESPKARGSRTRAQVLEEWLRYSGRSVGHEVVKWLYEQGATGNVRSQYKYAPPGYIQSPLQWAVDNKDIDMTRDRLAKGDDVAGLAVCHTPLQFAAAAGDAKMVKLLLDHGAGEAPRSVDDVGVPPGIDSIRETPLLSAVEAVSIECVRLLLAAGADPNLNRAGKGQNSRGQYLPLAKAVSQATYEMYTTMKTKGKLETLMDIIHALLDAGADPVKPSGTGADALYGACNSDVQCLQLVTLLLDHCQEGTIRTGGVPGLFIAAEKGRIELVKLLLDRGVDMNGVRSYSRSKLLWSCTKPKNERVVRLLVQQGADPDEKGDGYNRESAREKAEKTYDTLLIDAMSGK</sequence>
<dbReference type="Gene3D" id="1.10.510.10">
    <property type="entry name" value="Transferase(Phosphotransferase) domain 1"/>
    <property type="match status" value="1"/>
</dbReference>
<feature type="repeat" description="ANK" evidence="3">
    <location>
        <begin position="1078"/>
        <end position="1110"/>
    </location>
</feature>
<keyword evidence="7" id="KW-1185">Reference proteome</keyword>
<dbReference type="SUPFAM" id="SSF56112">
    <property type="entry name" value="Protein kinase-like (PK-like)"/>
    <property type="match status" value="1"/>
</dbReference>
<dbReference type="PROSITE" id="PS50297">
    <property type="entry name" value="ANK_REP_REGION"/>
    <property type="match status" value="8"/>
</dbReference>
<accession>A0AAD6NJF5</accession>
<dbReference type="Proteomes" id="UP001221413">
    <property type="component" value="Unassembled WGS sequence"/>
</dbReference>
<dbReference type="InterPro" id="IPR000719">
    <property type="entry name" value="Prot_kinase_dom"/>
</dbReference>
<dbReference type="PROSITE" id="PS50088">
    <property type="entry name" value="ANK_REPEAT"/>
    <property type="match status" value="12"/>
</dbReference>
<proteinExistence type="predicted"/>
<feature type="region of interest" description="Disordered" evidence="4">
    <location>
        <begin position="469"/>
        <end position="489"/>
    </location>
</feature>
<reference evidence="6" key="1">
    <citation type="submission" date="2023-01" db="EMBL/GenBank/DDBJ databases">
        <title>The chitinases involved in constricting ring structure development in the nematode-trapping fungus Drechslerella dactyloides.</title>
        <authorList>
            <person name="Wang R."/>
            <person name="Zhang L."/>
            <person name="Tang P."/>
            <person name="Li S."/>
            <person name="Liang L."/>
        </authorList>
    </citation>
    <scope>NUCLEOTIDE SEQUENCE</scope>
    <source>
        <strain evidence="6">YMF1.00031</strain>
    </source>
</reference>
<dbReference type="Pfam" id="PF00023">
    <property type="entry name" value="Ank"/>
    <property type="match status" value="1"/>
</dbReference>
<dbReference type="SMART" id="SM00220">
    <property type="entry name" value="S_TKc"/>
    <property type="match status" value="1"/>
</dbReference>
<dbReference type="SMART" id="SM00248">
    <property type="entry name" value="ANK"/>
    <property type="match status" value="20"/>
</dbReference>
<dbReference type="Pfam" id="PF12796">
    <property type="entry name" value="Ank_2"/>
    <property type="match status" value="6"/>
</dbReference>
<feature type="repeat" description="ANK" evidence="3">
    <location>
        <begin position="1431"/>
        <end position="1463"/>
    </location>
</feature>
<feature type="repeat" description="ANK" evidence="3">
    <location>
        <begin position="1111"/>
        <end position="1143"/>
    </location>
</feature>
<feature type="repeat" description="ANK" evidence="3">
    <location>
        <begin position="920"/>
        <end position="952"/>
    </location>
</feature>
<dbReference type="GO" id="GO:0004672">
    <property type="term" value="F:protein kinase activity"/>
    <property type="evidence" value="ECO:0007669"/>
    <property type="project" value="InterPro"/>
</dbReference>
<feature type="repeat" description="ANK" evidence="3">
    <location>
        <begin position="954"/>
        <end position="986"/>
    </location>
</feature>
<feature type="repeat" description="ANK" evidence="3">
    <location>
        <begin position="657"/>
        <end position="689"/>
    </location>
</feature>
<evidence type="ECO:0000256" key="2">
    <source>
        <dbReference type="ARBA" id="ARBA00023043"/>
    </source>
</evidence>
<evidence type="ECO:0000256" key="1">
    <source>
        <dbReference type="ARBA" id="ARBA00022737"/>
    </source>
</evidence>
<dbReference type="InterPro" id="IPR036770">
    <property type="entry name" value="Ankyrin_rpt-contain_sf"/>
</dbReference>
<dbReference type="PROSITE" id="PS00108">
    <property type="entry name" value="PROTEIN_KINASE_ST"/>
    <property type="match status" value="1"/>
</dbReference>
<dbReference type="Pfam" id="PF00069">
    <property type="entry name" value="Pkinase"/>
    <property type="match status" value="1"/>
</dbReference>
<keyword evidence="1" id="KW-0677">Repeat</keyword>
<dbReference type="PANTHER" id="PTHR24198:SF165">
    <property type="entry name" value="ANKYRIN REPEAT-CONTAINING PROTEIN-RELATED"/>
    <property type="match status" value="1"/>
</dbReference>
<evidence type="ECO:0000313" key="7">
    <source>
        <dbReference type="Proteomes" id="UP001221413"/>
    </source>
</evidence>
<comment type="caution">
    <text evidence="6">The sequence shown here is derived from an EMBL/GenBank/DDBJ whole genome shotgun (WGS) entry which is preliminary data.</text>
</comment>
<gene>
    <name evidence="6" type="ORF">Dda_4648</name>
</gene>
<dbReference type="Gene3D" id="1.25.40.20">
    <property type="entry name" value="Ankyrin repeat-containing domain"/>
    <property type="match status" value="6"/>
</dbReference>
<keyword evidence="2 3" id="KW-0040">ANK repeat</keyword>